<proteinExistence type="predicted"/>
<reference evidence="2" key="1">
    <citation type="journal article" date="2022" name="bioRxiv">
        <title>Sequencing and chromosome-scale assembly of the giantPleurodeles waltlgenome.</title>
        <authorList>
            <person name="Brown T."/>
            <person name="Elewa A."/>
            <person name="Iarovenko S."/>
            <person name="Subramanian E."/>
            <person name="Araus A.J."/>
            <person name="Petzold A."/>
            <person name="Susuki M."/>
            <person name="Suzuki K.-i.T."/>
            <person name="Hayashi T."/>
            <person name="Toyoda A."/>
            <person name="Oliveira C."/>
            <person name="Osipova E."/>
            <person name="Leigh N.D."/>
            <person name="Simon A."/>
            <person name="Yun M.H."/>
        </authorList>
    </citation>
    <scope>NUCLEOTIDE SEQUENCE</scope>
    <source>
        <strain evidence="2">20211129_DDA</strain>
        <tissue evidence="2">Liver</tissue>
    </source>
</reference>
<evidence type="ECO:0000313" key="3">
    <source>
        <dbReference type="Proteomes" id="UP001066276"/>
    </source>
</evidence>
<gene>
    <name evidence="2" type="ORF">NDU88_004572</name>
</gene>
<dbReference type="EMBL" id="JANPWB010000015">
    <property type="protein sequence ID" value="KAJ1091447.1"/>
    <property type="molecule type" value="Genomic_DNA"/>
</dbReference>
<name>A0AAV7LK85_PLEWA</name>
<organism evidence="2 3">
    <name type="scientific">Pleurodeles waltl</name>
    <name type="common">Iberian ribbed newt</name>
    <dbReference type="NCBI Taxonomy" id="8319"/>
    <lineage>
        <taxon>Eukaryota</taxon>
        <taxon>Metazoa</taxon>
        <taxon>Chordata</taxon>
        <taxon>Craniata</taxon>
        <taxon>Vertebrata</taxon>
        <taxon>Euteleostomi</taxon>
        <taxon>Amphibia</taxon>
        <taxon>Batrachia</taxon>
        <taxon>Caudata</taxon>
        <taxon>Salamandroidea</taxon>
        <taxon>Salamandridae</taxon>
        <taxon>Pleurodelinae</taxon>
        <taxon>Pleurodeles</taxon>
    </lineage>
</organism>
<accession>A0AAV7LK85</accession>
<feature type="region of interest" description="Disordered" evidence="1">
    <location>
        <begin position="1"/>
        <end position="28"/>
    </location>
</feature>
<protein>
    <submittedName>
        <fullName evidence="2">Uncharacterized protein</fullName>
    </submittedName>
</protein>
<sequence length="95" mass="10544">MRPEHVRHGFQAGRGSEPRPRNRPVEWGTGSLGPLRCWAQENAGRREEMVELGMAPLGLSVLGKSERYCTRCGKLMQMISTYFGAVRFYGGSGSV</sequence>
<evidence type="ECO:0000256" key="1">
    <source>
        <dbReference type="SAM" id="MobiDB-lite"/>
    </source>
</evidence>
<dbReference type="Proteomes" id="UP001066276">
    <property type="component" value="Chromosome 11"/>
</dbReference>
<dbReference type="AlphaFoldDB" id="A0AAV7LK85"/>
<evidence type="ECO:0000313" key="2">
    <source>
        <dbReference type="EMBL" id="KAJ1091447.1"/>
    </source>
</evidence>
<comment type="caution">
    <text evidence="2">The sequence shown here is derived from an EMBL/GenBank/DDBJ whole genome shotgun (WGS) entry which is preliminary data.</text>
</comment>
<keyword evidence="3" id="KW-1185">Reference proteome</keyword>